<dbReference type="AlphaFoldDB" id="A0A4P9YAM1"/>
<reference evidence="2" key="1">
    <citation type="journal article" date="2018" name="Nat. Microbiol.">
        <title>Leveraging single-cell genomics to expand the fungal tree of life.</title>
        <authorList>
            <person name="Ahrendt S.R."/>
            <person name="Quandt C.A."/>
            <person name="Ciobanu D."/>
            <person name="Clum A."/>
            <person name="Salamov A."/>
            <person name="Andreopoulos B."/>
            <person name="Cheng J.F."/>
            <person name="Woyke T."/>
            <person name="Pelin A."/>
            <person name="Henrissat B."/>
            <person name="Reynolds N.K."/>
            <person name="Benny G.L."/>
            <person name="Smith M.E."/>
            <person name="James T.Y."/>
            <person name="Grigoriev I.V."/>
        </authorList>
    </citation>
    <scope>NUCLEOTIDE SEQUENCE [LARGE SCALE GENOMIC DNA]</scope>
    <source>
        <strain evidence="2">CSF55</strain>
    </source>
</reference>
<sequence>CSNELVDVGGSIRMFLECFTLDKPTIIDPNQLCFFPLKISFMGSDGNLSNGIGITSHKFLFVSFNVTRMYDGVTGIIIDWPGVALLIASCICCFCNVDMDSGNAKECIVAFVPLTIFRCVEIFSEMYTVAP</sequence>
<dbReference type="EMBL" id="ML007224">
    <property type="protein sequence ID" value="RKP15974.1"/>
    <property type="molecule type" value="Genomic_DNA"/>
</dbReference>
<proteinExistence type="predicted"/>
<protein>
    <submittedName>
        <fullName evidence="1">Uncharacterized protein</fullName>
    </submittedName>
</protein>
<gene>
    <name evidence="1" type="ORF">ROZALSC1DRAFT_25813</name>
</gene>
<feature type="non-terminal residue" evidence="1">
    <location>
        <position position="1"/>
    </location>
</feature>
<name>A0A4P9YAM1_ROZAC</name>
<evidence type="ECO:0000313" key="1">
    <source>
        <dbReference type="EMBL" id="RKP15974.1"/>
    </source>
</evidence>
<organism evidence="1 2">
    <name type="scientific">Rozella allomycis (strain CSF55)</name>
    <dbReference type="NCBI Taxonomy" id="988480"/>
    <lineage>
        <taxon>Eukaryota</taxon>
        <taxon>Fungi</taxon>
        <taxon>Fungi incertae sedis</taxon>
        <taxon>Cryptomycota</taxon>
        <taxon>Cryptomycota incertae sedis</taxon>
        <taxon>Rozella</taxon>
    </lineage>
</organism>
<dbReference type="Proteomes" id="UP000281549">
    <property type="component" value="Unassembled WGS sequence"/>
</dbReference>
<accession>A0A4P9YAM1</accession>
<evidence type="ECO:0000313" key="2">
    <source>
        <dbReference type="Proteomes" id="UP000281549"/>
    </source>
</evidence>